<comment type="subcellular location">
    <subcellularLocation>
        <location evidence="1">Cytoplasm</location>
    </subcellularLocation>
</comment>
<dbReference type="EMBL" id="CP035108">
    <property type="protein sequence ID" value="QAR31951.1"/>
    <property type="molecule type" value="Genomic_DNA"/>
</dbReference>
<dbReference type="InterPro" id="IPR053924">
    <property type="entry name" value="RecX_HTH_2nd"/>
</dbReference>
<evidence type="ECO:0000313" key="6">
    <source>
        <dbReference type="EMBL" id="QAR31951.1"/>
    </source>
</evidence>
<dbReference type="Pfam" id="PF02631">
    <property type="entry name" value="RecX_HTH2"/>
    <property type="match status" value="1"/>
</dbReference>
<dbReference type="AlphaFoldDB" id="A0A3R5UW37"/>
<evidence type="ECO:0000256" key="4">
    <source>
        <dbReference type="ARBA" id="ARBA00022490"/>
    </source>
</evidence>
<dbReference type="Proteomes" id="UP000287502">
    <property type="component" value="Chromosome"/>
</dbReference>
<organism evidence="6 7">
    <name type="scientific">Geovibrio thiophilus</name>
    <dbReference type="NCBI Taxonomy" id="139438"/>
    <lineage>
        <taxon>Bacteria</taxon>
        <taxon>Pseudomonadati</taxon>
        <taxon>Deferribacterota</taxon>
        <taxon>Deferribacteres</taxon>
        <taxon>Deferribacterales</taxon>
        <taxon>Geovibrionaceae</taxon>
        <taxon>Geovibrio</taxon>
    </lineage>
</organism>
<name>A0A3R5UW37_9BACT</name>
<dbReference type="InterPro" id="IPR036388">
    <property type="entry name" value="WH-like_DNA-bd_sf"/>
</dbReference>
<protein>
    <recommendedName>
        <fullName evidence="3">Regulatory protein RecX</fullName>
    </recommendedName>
</protein>
<evidence type="ECO:0000313" key="7">
    <source>
        <dbReference type="Proteomes" id="UP000287502"/>
    </source>
</evidence>
<reference evidence="6 7" key="1">
    <citation type="submission" date="2019-01" db="EMBL/GenBank/DDBJ databases">
        <title>Geovibrio thiophilus DSM 11263, complete genome.</title>
        <authorList>
            <person name="Spring S."/>
            <person name="Bunk B."/>
            <person name="Sproer C."/>
        </authorList>
    </citation>
    <scope>NUCLEOTIDE SEQUENCE [LARGE SCALE GENOMIC DNA]</scope>
    <source>
        <strain evidence="6 7">DSM 11263</strain>
    </source>
</reference>
<evidence type="ECO:0000256" key="1">
    <source>
        <dbReference type="ARBA" id="ARBA00004496"/>
    </source>
</evidence>
<dbReference type="GO" id="GO:0005737">
    <property type="term" value="C:cytoplasm"/>
    <property type="evidence" value="ECO:0007669"/>
    <property type="project" value="UniProtKB-SubCell"/>
</dbReference>
<keyword evidence="4" id="KW-0963">Cytoplasm</keyword>
<evidence type="ECO:0000256" key="2">
    <source>
        <dbReference type="ARBA" id="ARBA00009695"/>
    </source>
</evidence>
<feature type="domain" description="RecX second three-helical" evidence="5">
    <location>
        <begin position="36"/>
        <end position="68"/>
    </location>
</feature>
<keyword evidence="7" id="KW-1185">Reference proteome</keyword>
<dbReference type="PANTHER" id="PTHR33602:SF1">
    <property type="entry name" value="REGULATORY PROTEIN RECX FAMILY PROTEIN"/>
    <property type="match status" value="1"/>
</dbReference>
<evidence type="ECO:0000259" key="5">
    <source>
        <dbReference type="Pfam" id="PF02631"/>
    </source>
</evidence>
<dbReference type="Gene3D" id="1.10.10.10">
    <property type="entry name" value="Winged helix-like DNA-binding domain superfamily/Winged helix DNA-binding domain"/>
    <property type="match status" value="1"/>
</dbReference>
<evidence type="ECO:0000256" key="3">
    <source>
        <dbReference type="ARBA" id="ARBA00018111"/>
    </source>
</evidence>
<sequence>MRDYSEYGMREKLISRFSSEEAEETLSRLKELGYIDDLRYAENFVVSKLLSGFGIYAVIRKLREKGVDVNRGYVLSVAEKRDIDTDALLENALKKYLAKTGDEDRISVRSKCLRFMLGRGFDIYEAEKRLEAILKENDFR</sequence>
<dbReference type="GO" id="GO:0006282">
    <property type="term" value="P:regulation of DNA repair"/>
    <property type="evidence" value="ECO:0007669"/>
    <property type="project" value="InterPro"/>
</dbReference>
<dbReference type="InterPro" id="IPR003783">
    <property type="entry name" value="Regulatory_RecX"/>
</dbReference>
<dbReference type="PANTHER" id="PTHR33602">
    <property type="entry name" value="REGULATORY PROTEIN RECX FAMILY PROTEIN"/>
    <property type="match status" value="1"/>
</dbReference>
<dbReference type="OrthoDB" id="5421057at2"/>
<accession>A0A3R5UW37</accession>
<gene>
    <name evidence="6" type="ORF">EP073_00600</name>
</gene>
<comment type="similarity">
    <text evidence="2">Belongs to the RecX family.</text>
</comment>
<proteinExistence type="inferred from homology"/>
<dbReference type="KEGG" id="gtl:EP073_00600"/>